<evidence type="ECO:0000256" key="3">
    <source>
        <dbReference type="ARBA" id="ARBA00022553"/>
    </source>
</evidence>
<sequence length="105" mass="11869">LGCVYKLVDVNGKPKIKLSQDVEKVTMPGRKNVYRLYSSDGHALIDLLLRPTEEPPAVGSKSKRAWVTPSKVESLYSIWWKNGKIFRPVPTLDEVRETVQSSLKT</sequence>
<keyword evidence="5" id="KW-0662">Pyridine nucleotide biosynthesis</keyword>
<evidence type="ECO:0000259" key="7">
    <source>
        <dbReference type="Pfam" id="PF17956"/>
    </source>
</evidence>
<dbReference type="OrthoDB" id="193380at2759"/>
<dbReference type="GO" id="GO:0034355">
    <property type="term" value="P:NAD+ biosynthetic process via the salvage pathway"/>
    <property type="evidence" value="ECO:0007669"/>
    <property type="project" value="TreeGrafter"/>
</dbReference>
<feature type="domain" description="Nicotinate phosphoribosyltransferase C-terminal" evidence="7">
    <location>
        <begin position="30"/>
        <end position="104"/>
    </location>
</feature>
<dbReference type="EMBL" id="CP045891">
    <property type="protein sequence ID" value="QQP57541.1"/>
    <property type="molecule type" value="Genomic_DNA"/>
</dbReference>
<accession>A0A7T8KKD0</accession>
<evidence type="ECO:0000256" key="5">
    <source>
        <dbReference type="ARBA" id="ARBA00022642"/>
    </source>
</evidence>
<dbReference type="PANTHER" id="PTHR11098:SF1">
    <property type="entry name" value="NICOTINATE PHOSPHORIBOSYLTRANSFERASE"/>
    <property type="match status" value="1"/>
</dbReference>
<comment type="pathway">
    <text evidence="1">Cofactor biosynthesis; NAD(+) biosynthesis; nicotinate D-ribonucleotide from nicotinate: step 1/1.</text>
</comment>
<proteinExistence type="predicted"/>
<keyword evidence="4" id="KW-0436">Ligase</keyword>
<dbReference type="SUPFAM" id="SSF51690">
    <property type="entry name" value="Nicotinate/Quinolinate PRTase C-terminal domain-like"/>
    <property type="match status" value="1"/>
</dbReference>
<dbReference type="Proteomes" id="UP000595437">
    <property type="component" value="Chromosome 2"/>
</dbReference>
<feature type="non-terminal residue" evidence="8">
    <location>
        <position position="105"/>
    </location>
</feature>
<protein>
    <recommendedName>
        <fullName evidence="2">nicotinate phosphoribosyltransferase</fullName>
        <ecNumber evidence="2">6.3.4.21</ecNumber>
    </recommendedName>
</protein>
<evidence type="ECO:0000313" key="9">
    <source>
        <dbReference type="Proteomes" id="UP000595437"/>
    </source>
</evidence>
<dbReference type="InterPro" id="IPR036068">
    <property type="entry name" value="Nicotinate_pribotase-like_C"/>
</dbReference>
<gene>
    <name evidence="8" type="ORF">FKW44_002563</name>
</gene>
<keyword evidence="3" id="KW-0597">Phosphoprotein</keyword>
<keyword evidence="9" id="KW-1185">Reference proteome</keyword>
<dbReference type="EC" id="6.3.4.21" evidence="2"/>
<dbReference type="Pfam" id="PF17956">
    <property type="entry name" value="NAPRTase_C"/>
    <property type="match status" value="1"/>
</dbReference>
<comment type="catalytic activity">
    <reaction evidence="6">
        <text>5-phospho-alpha-D-ribose 1-diphosphate + nicotinate + ATP + H2O = nicotinate beta-D-ribonucleotide + ADP + phosphate + diphosphate</text>
        <dbReference type="Rhea" id="RHEA:36163"/>
        <dbReference type="ChEBI" id="CHEBI:15377"/>
        <dbReference type="ChEBI" id="CHEBI:30616"/>
        <dbReference type="ChEBI" id="CHEBI:32544"/>
        <dbReference type="ChEBI" id="CHEBI:33019"/>
        <dbReference type="ChEBI" id="CHEBI:43474"/>
        <dbReference type="ChEBI" id="CHEBI:57502"/>
        <dbReference type="ChEBI" id="CHEBI:58017"/>
        <dbReference type="ChEBI" id="CHEBI:456216"/>
        <dbReference type="EC" id="6.3.4.21"/>
    </reaction>
</comment>
<reference evidence="9" key="1">
    <citation type="submission" date="2021-01" db="EMBL/GenBank/DDBJ databases">
        <title>Caligus Genome Assembly.</title>
        <authorList>
            <person name="Gallardo-Escarate C."/>
        </authorList>
    </citation>
    <scope>NUCLEOTIDE SEQUENCE [LARGE SCALE GENOMIC DNA]</scope>
</reference>
<name>A0A7T8KKD0_CALRO</name>
<dbReference type="UniPathway" id="UPA00253">
    <property type="reaction ID" value="UER00457"/>
</dbReference>
<evidence type="ECO:0000313" key="8">
    <source>
        <dbReference type="EMBL" id="QQP57541.1"/>
    </source>
</evidence>
<evidence type="ECO:0000256" key="4">
    <source>
        <dbReference type="ARBA" id="ARBA00022598"/>
    </source>
</evidence>
<dbReference type="AlphaFoldDB" id="A0A7T8KKD0"/>
<evidence type="ECO:0000256" key="6">
    <source>
        <dbReference type="ARBA" id="ARBA00048668"/>
    </source>
</evidence>
<dbReference type="GO" id="GO:0004516">
    <property type="term" value="F:nicotinate phosphoribosyltransferase activity"/>
    <property type="evidence" value="ECO:0007669"/>
    <property type="project" value="UniProtKB-EC"/>
</dbReference>
<dbReference type="PANTHER" id="PTHR11098">
    <property type="entry name" value="NICOTINATE PHOSPHORIBOSYLTRANSFERASE"/>
    <property type="match status" value="1"/>
</dbReference>
<dbReference type="Gene3D" id="3.20.140.10">
    <property type="entry name" value="nicotinate phosphoribosyltransferase"/>
    <property type="match status" value="1"/>
</dbReference>
<organism evidence="8 9">
    <name type="scientific">Caligus rogercresseyi</name>
    <name type="common">Sea louse</name>
    <dbReference type="NCBI Taxonomy" id="217165"/>
    <lineage>
        <taxon>Eukaryota</taxon>
        <taxon>Metazoa</taxon>
        <taxon>Ecdysozoa</taxon>
        <taxon>Arthropoda</taxon>
        <taxon>Crustacea</taxon>
        <taxon>Multicrustacea</taxon>
        <taxon>Hexanauplia</taxon>
        <taxon>Copepoda</taxon>
        <taxon>Siphonostomatoida</taxon>
        <taxon>Caligidae</taxon>
        <taxon>Caligus</taxon>
    </lineage>
</organism>
<dbReference type="GO" id="GO:0005829">
    <property type="term" value="C:cytosol"/>
    <property type="evidence" value="ECO:0007669"/>
    <property type="project" value="TreeGrafter"/>
</dbReference>
<evidence type="ECO:0000256" key="1">
    <source>
        <dbReference type="ARBA" id="ARBA00004952"/>
    </source>
</evidence>
<dbReference type="InterPro" id="IPR007229">
    <property type="entry name" value="Nic_PRibTrfase-Fam"/>
</dbReference>
<evidence type="ECO:0000256" key="2">
    <source>
        <dbReference type="ARBA" id="ARBA00013236"/>
    </source>
</evidence>
<dbReference type="InterPro" id="IPR041619">
    <property type="entry name" value="NAPRTase_C"/>
</dbReference>